<organism evidence="11 12">
    <name type="scientific">Cellvibrio mixtus</name>
    <dbReference type="NCBI Taxonomy" id="39650"/>
    <lineage>
        <taxon>Bacteria</taxon>
        <taxon>Pseudomonadati</taxon>
        <taxon>Pseudomonadota</taxon>
        <taxon>Gammaproteobacteria</taxon>
        <taxon>Cellvibrionales</taxon>
        <taxon>Cellvibrionaceae</taxon>
        <taxon>Cellvibrio</taxon>
    </lineage>
</organism>
<evidence type="ECO:0000256" key="3">
    <source>
        <dbReference type="ARBA" id="ARBA00006432"/>
    </source>
</evidence>
<dbReference type="InterPro" id="IPR050237">
    <property type="entry name" value="ATP-dep_AMP-bd_enzyme"/>
</dbReference>
<dbReference type="SUPFAM" id="SSF56801">
    <property type="entry name" value="Acetyl-CoA synthetase-like"/>
    <property type="match status" value="1"/>
</dbReference>
<evidence type="ECO:0000313" key="11">
    <source>
        <dbReference type="EMBL" id="OZY86011.1"/>
    </source>
</evidence>
<dbReference type="Gene3D" id="3.40.50.12780">
    <property type="entry name" value="N-terminal domain of ligase-like"/>
    <property type="match status" value="1"/>
</dbReference>
<dbReference type="EC" id="6.2.1.3" evidence="6"/>
<reference evidence="12" key="1">
    <citation type="submission" date="2017-05" db="EMBL/GenBank/DDBJ databases">
        <authorList>
            <person name="Barney B.M."/>
        </authorList>
    </citation>
    <scope>NUCLEOTIDE SEQUENCE [LARGE SCALE GENOMIC DNA]</scope>
    <source>
        <strain evidence="12">PSBB022</strain>
    </source>
</reference>
<accession>A0A266Q9H1</accession>
<dbReference type="InterPro" id="IPR045851">
    <property type="entry name" value="AMP-bd_C_sf"/>
</dbReference>
<keyword evidence="4 11" id="KW-0436">Ligase</keyword>
<name>A0A266Q9H1_9GAMM</name>
<dbReference type="InterPro" id="IPR000873">
    <property type="entry name" value="AMP-dep_synth/lig_dom"/>
</dbReference>
<dbReference type="FunFam" id="3.40.50.12780:FF:000003">
    <property type="entry name" value="Long-chain-fatty-acid--CoA ligase FadD"/>
    <property type="match status" value="1"/>
</dbReference>
<dbReference type="STRING" id="1209072.GCA_000766945_00126"/>
<comment type="similarity">
    <text evidence="3">Belongs to the ATP-dependent AMP-binding enzyme family.</text>
</comment>
<proteinExistence type="inferred from homology"/>
<dbReference type="InterPro" id="IPR042099">
    <property type="entry name" value="ANL_N_sf"/>
</dbReference>
<feature type="domain" description="AMP-binding enzyme C-terminal" evidence="10">
    <location>
        <begin position="452"/>
        <end position="526"/>
    </location>
</feature>
<evidence type="ECO:0000256" key="1">
    <source>
        <dbReference type="ARBA" id="ARBA00004170"/>
    </source>
</evidence>
<evidence type="ECO:0000256" key="2">
    <source>
        <dbReference type="ARBA" id="ARBA00005005"/>
    </source>
</evidence>
<dbReference type="InterPro" id="IPR025110">
    <property type="entry name" value="AMP-bd_C"/>
</dbReference>
<evidence type="ECO:0000256" key="6">
    <source>
        <dbReference type="ARBA" id="ARBA00026121"/>
    </source>
</evidence>
<evidence type="ECO:0000256" key="4">
    <source>
        <dbReference type="ARBA" id="ARBA00022598"/>
    </source>
</evidence>
<keyword evidence="5" id="KW-0472">Membrane</keyword>
<dbReference type="Gene3D" id="3.30.300.30">
    <property type="match status" value="1"/>
</dbReference>
<evidence type="ECO:0000256" key="8">
    <source>
        <dbReference type="ARBA" id="ARBA00042773"/>
    </source>
</evidence>
<dbReference type="PANTHER" id="PTHR43767">
    <property type="entry name" value="LONG-CHAIN-FATTY-ACID--COA LIGASE"/>
    <property type="match status" value="1"/>
</dbReference>
<sequence length="539" mass="59442">MSLQYNRTLTEVFSDSCQQFADKKAFSCMGQSLTYAELDHLSGKFAAYLQQCTSLKPGDRIAVQLPNILQYPVAIFGALRAGMVVVNTNPLYTPHEIKHQLNDSGAKALVVLANIAKNAASIIKETSVEQVIVTELADLHPFLKRTLINVVVKHVKKMVPPFTFPQQIAFNKALSSAARSWAPVQQSPEDIAVLQYTGGTTGVAKGAMLTHRNLVANMLQLNERMKDVFRPAQELYVAPLPLYHIYSFTIHCTSAVVLGNHSLLIPNPRDIPAFVKTIQGVPFTFFVGLNTLFNALMRNPDFCNLDFSHLRLTCSGGMALTAETTKHWLELTKAPISEGYGLTETSPVVSNNPIDNVQMGTVGLPLPDTECKVIDDDNVTLPVGEAGELCVRGPQVMKGYWQRPDATAEVLDEQGWFKTGDIAIIQQDGFIKIVDRKKDMINVSGFKVFPNEVEDVLSSHPDVIEAAVVGVPDGEGSEIVKAFVVTANEALTVEALRKFAKETLTAYKVPHLIEFRKELPKTNVGKILRRELRDQDVKK</sequence>
<dbReference type="Pfam" id="PF13193">
    <property type="entry name" value="AMP-binding_C"/>
    <property type="match status" value="1"/>
</dbReference>
<evidence type="ECO:0000256" key="5">
    <source>
        <dbReference type="ARBA" id="ARBA00023136"/>
    </source>
</evidence>
<keyword evidence="12" id="KW-1185">Reference proteome</keyword>
<dbReference type="PROSITE" id="PS00455">
    <property type="entry name" value="AMP_BINDING"/>
    <property type="match status" value="1"/>
</dbReference>
<evidence type="ECO:0000259" key="9">
    <source>
        <dbReference type="Pfam" id="PF00501"/>
    </source>
</evidence>
<dbReference type="GO" id="GO:0004467">
    <property type="term" value="F:long-chain fatty acid-CoA ligase activity"/>
    <property type="evidence" value="ECO:0007669"/>
    <property type="project" value="UniProtKB-EC"/>
</dbReference>
<dbReference type="GO" id="GO:0016020">
    <property type="term" value="C:membrane"/>
    <property type="evidence" value="ECO:0007669"/>
    <property type="project" value="UniProtKB-SubCell"/>
</dbReference>
<dbReference type="PANTHER" id="PTHR43767:SF8">
    <property type="entry name" value="LONG-CHAIN-FATTY-ACID--COA LIGASE"/>
    <property type="match status" value="1"/>
</dbReference>
<dbReference type="Proteomes" id="UP000216101">
    <property type="component" value="Unassembled WGS sequence"/>
</dbReference>
<feature type="domain" description="AMP-dependent synthetase/ligase" evidence="9">
    <location>
        <begin position="14"/>
        <end position="401"/>
    </location>
</feature>
<dbReference type="InterPro" id="IPR020845">
    <property type="entry name" value="AMP-binding_CS"/>
</dbReference>
<comment type="caution">
    <text evidence="11">The sequence shown here is derived from an EMBL/GenBank/DDBJ whole genome shotgun (WGS) entry which is preliminary data.</text>
</comment>
<dbReference type="EMBL" id="NHNI01000001">
    <property type="protein sequence ID" value="OZY86011.1"/>
    <property type="molecule type" value="Genomic_DNA"/>
</dbReference>
<dbReference type="RefSeq" id="WP_078043391.1">
    <property type="nucleotide sequence ID" value="NZ_NHNI01000001.1"/>
</dbReference>
<dbReference type="CDD" id="cd05936">
    <property type="entry name" value="FC-FACS_FadD_like"/>
    <property type="match status" value="1"/>
</dbReference>
<evidence type="ECO:0000259" key="10">
    <source>
        <dbReference type="Pfam" id="PF13193"/>
    </source>
</evidence>
<protein>
    <recommendedName>
        <fullName evidence="7">Long-chain-fatty-acid--CoA ligase</fullName>
        <ecNumber evidence="6">6.2.1.3</ecNumber>
    </recommendedName>
    <alternativeName>
        <fullName evidence="8">Long-chain acyl-CoA synthetase</fullName>
    </alternativeName>
</protein>
<evidence type="ECO:0000256" key="7">
    <source>
        <dbReference type="ARBA" id="ARBA00039545"/>
    </source>
</evidence>
<comment type="subcellular location">
    <subcellularLocation>
        <location evidence="1">Membrane</location>
        <topology evidence="1">Peripheral membrane protein</topology>
    </subcellularLocation>
</comment>
<dbReference type="AlphaFoldDB" id="A0A266Q9H1"/>
<evidence type="ECO:0000313" key="12">
    <source>
        <dbReference type="Proteomes" id="UP000216101"/>
    </source>
</evidence>
<comment type="pathway">
    <text evidence="2">Lipid metabolism; fatty acid beta-oxidation.</text>
</comment>
<dbReference type="Pfam" id="PF00501">
    <property type="entry name" value="AMP-binding"/>
    <property type="match status" value="1"/>
</dbReference>
<gene>
    <name evidence="11" type="ORF">CBP51_02995</name>
</gene>